<evidence type="ECO:0000313" key="6">
    <source>
        <dbReference type="EMBL" id="KAH6880631.1"/>
    </source>
</evidence>
<comment type="caution">
    <text evidence="6">The sequence shown here is derived from an EMBL/GenBank/DDBJ whole genome shotgun (WGS) entry which is preliminary data.</text>
</comment>
<keyword evidence="3" id="KW-0539">Nucleus</keyword>
<feature type="region of interest" description="Disordered" evidence="4">
    <location>
        <begin position="625"/>
        <end position="686"/>
    </location>
</feature>
<evidence type="ECO:0000256" key="1">
    <source>
        <dbReference type="ARBA" id="ARBA00004123"/>
    </source>
</evidence>
<dbReference type="PANTHER" id="PTHR31001:SF49">
    <property type="entry name" value="ZN(II)2CYS6 TRANSCRIPTION FACTOR (EUROFUNG)"/>
    <property type="match status" value="1"/>
</dbReference>
<dbReference type="PROSITE" id="PS00463">
    <property type="entry name" value="ZN2_CY6_FUNGAL_1"/>
    <property type="match status" value="1"/>
</dbReference>
<accession>A0A9P9ANB3</accession>
<feature type="compositionally biased region" description="Polar residues" evidence="4">
    <location>
        <begin position="675"/>
        <end position="685"/>
    </location>
</feature>
<dbReference type="CDD" id="cd00067">
    <property type="entry name" value="GAL4"/>
    <property type="match status" value="1"/>
</dbReference>
<dbReference type="OrthoDB" id="9996127at2759"/>
<evidence type="ECO:0000256" key="3">
    <source>
        <dbReference type="ARBA" id="ARBA00023242"/>
    </source>
</evidence>
<comment type="subcellular location">
    <subcellularLocation>
        <location evidence="1">Nucleus</location>
    </subcellularLocation>
</comment>
<dbReference type="GO" id="GO:0008270">
    <property type="term" value="F:zinc ion binding"/>
    <property type="evidence" value="ECO:0007669"/>
    <property type="project" value="InterPro"/>
</dbReference>
<reference evidence="6 7" key="1">
    <citation type="journal article" date="2021" name="Nat. Commun.">
        <title>Genetic determinants of endophytism in the Arabidopsis root mycobiome.</title>
        <authorList>
            <person name="Mesny F."/>
            <person name="Miyauchi S."/>
            <person name="Thiergart T."/>
            <person name="Pickel B."/>
            <person name="Atanasova L."/>
            <person name="Karlsson M."/>
            <person name="Huettel B."/>
            <person name="Barry K.W."/>
            <person name="Haridas S."/>
            <person name="Chen C."/>
            <person name="Bauer D."/>
            <person name="Andreopoulos W."/>
            <person name="Pangilinan J."/>
            <person name="LaButti K."/>
            <person name="Riley R."/>
            <person name="Lipzen A."/>
            <person name="Clum A."/>
            <person name="Drula E."/>
            <person name="Henrissat B."/>
            <person name="Kohler A."/>
            <person name="Grigoriev I.V."/>
            <person name="Martin F.M."/>
            <person name="Hacquard S."/>
        </authorList>
    </citation>
    <scope>NUCLEOTIDE SEQUENCE [LARGE SCALE GENOMIC DNA]</scope>
    <source>
        <strain evidence="6 7">MPI-CAGE-CH-0241</strain>
    </source>
</reference>
<dbReference type="InterPro" id="IPR001138">
    <property type="entry name" value="Zn2Cys6_DnaBD"/>
</dbReference>
<dbReference type="Pfam" id="PF00172">
    <property type="entry name" value="Zn_clus"/>
    <property type="match status" value="1"/>
</dbReference>
<evidence type="ECO:0000256" key="2">
    <source>
        <dbReference type="ARBA" id="ARBA00022723"/>
    </source>
</evidence>
<organism evidence="6 7">
    <name type="scientific">Thelonectria olida</name>
    <dbReference type="NCBI Taxonomy" id="1576542"/>
    <lineage>
        <taxon>Eukaryota</taxon>
        <taxon>Fungi</taxon>
        <taxon>Dikarya</taxon>
        <taxon>Ascomycota</taxon>
        <taxon>Pezizomycotina</taxon>
        <taxon>Sordariomycetes</taxon>
        <taxon>Hypocreomycetidae</taxon>
        <taxon>Hypocreales</taxon>
        <taxon>Nectriaceae</taxon>
        <taxon>Thelonectria</taxon>
    </lineage>
</organism>
<sequence length="722" mass="81114">MMRASRGTLSCASCRQRKLKCDRNEPCGNCVARKVDCQYANRQDGHHLNARLRRLEQLIGTLTAERGTRQDMPIAQDAHLRLNEAHGTIGEPSTPNHVGRDVAACTEEASSMPGRMMGNDNQITYVSAVHWAAIHNEVTKVREYLEQENASEEDQIAEQNPRKSPMLLGRPSKITSVKDVLSDIPPKSVSDRLVSRYFTSNEPSIILLHGPTFQKEYKDFWVDPDRASAQWVSLLFGVLFMGTFLYVRSQDGLPQPLGNPAETMDVFLRRSTECLGLSEYTAAPGSHTVEALLFNIQAEFVRNPDAQPGVWVLSGVATRVAMRMGLHRDPDHYRQISPFQGEMRRRVWACISQLDALTSYQLGLPSMIQQVHCDTRPPLNLHDEDLHPDAVQLPQPRGVSEITPILYTITKGKFMALFTAILNQASAARSNMYEDVIALDKQLDAVYQSVPPRLRSKSLEDSITASPYLVMRRYNLELFYQKSRCILHRYHMARSYQDPQYLQSRRTCVEAAMALLAHQTSIWKEVQAGGLLQRDSWFISSLEHHDFILASMIVCLELSSTSQNAPANSASAHETSGLKYGREELIAAVEKSREFWEQFKTRSRDARQAAGILNLMLNKVATNQEPKDGNATIQNAGQNTQSSEGWLKPDQAPTTNSESLESDPSQALNPDLGFSLSTMTQTSQPEGDAAFEEIGFMLDAPDLIDWDLWETHIQNSRATMEF</sequence>
<name>A0A9P9ANB3_9HYPO</name>
<evidence type="ECO:0000256" key="4">
    <source>
        <dbReference type="SAM" id="MobiDB-lite"/>
    </source>
</evidence>
<feature type="region of interest" description="Disordered" evidence="4">
    <location>
        <begin position="150"/>
        <end position="169"/>
    </location>
</feature>
<protein>
    <recommendedName>
        <fullName evidence="5">Zn(2)-C6 fungal-type domain-containing protein</fullName>
    </recommendedName>
</protein>
<feature type="compositionally biased region" description="Polar residues" evidence="4">
    <location>
        <begin position="652"/>
        <end position="668"/>
    </location>
</feature>
<feature type="domain" description="Zn(2)-C6 fungal-type" evidence="5">
    <location>
        <begin position="10"/>
        <end position="39"/>
    </location>
</feature>
<dbReference type="GO" id="GO:0005634">
    <property type="term" value="C:nucleus"/>
    <property type="evidence" value="ECO:0007669"/>
    <property type="project" value="UniProtKB-SubCell"/>
</dbReference>
<dbReference type="CDD" id="cd12148">
    <property type="entry name" value="fungal_TF_MHR"/>
    <property type="match status" value="1"/>
</dbReference>
<gene>
    <name evidence="6" type="ORF">B0T10DRAFT_495055</name>
</gene>
<dbReference type="InterPro" id="IPR007219">
    <property type="entry name" value="XnlR_reg_dom"/>
</dbReference>
<feature type="compositionally biased region" description="Polar residues" evidence="4">
    <location>
        <begin position="631"/>
        <end position="644"/>
    </location>
</feature>
<dbReference type="SMART" id="SM00066">
    <property type="entry name" value="GAL4"/>
    <property type="match status" value="1"/>
</dbReference>
<keyword evidence="7" id="KW-1185">Reference proteome</keyword>
<evidence type="ECO:0000313" key="7">
    <source>
        <dbReference type="Proteomes" id="UP000777438"/>
    </source>
</evidence>
<dbReference type="Proteomes" id="UP000777438">
    <property type="component" value="Unassembled WGS sequence"/>
</dbReference>
<dbReference type="SMART" id="SM00906">
    <property type="entry name" value="Fungal_trans"/>
    <property type="match status" value="1"/>
</dbReference>
<dbReference type="GO" id="GO:0006351">
    <property type="term" value="P:DNA-templated transcription"/>
    <property type="evidence" value="ECO:0007669"/>
    <property type="project" value="InterPro"/>
</dbReference>
<dbReference type="PROSITE" id="PS50048">
    <property type="entry name" value="ZN2_CY6_FUNGAL_2"/>
    <property type="match status" value="1"/>
</dbReference>
<dbReference type="GO" id="GO:0003677">
    <property type="term" value="F:DNA binding"/>
    <property type="evidence" value="ECO:0007669"/>
    <property type="project" value="InterPro"/>
</dbReference>
<dbReference type="Gene3D" id="4.10.240.10">
    <property type="entry name" value="Zn(2)-C6 fungal-type DNA-binding domain"/>
    <property type="match status" value="1"/>
</dbReference>
<dbReference type="AlphaFoldDB" id="A0A9P9ANB3"/>
<dbReference type="InterPro" id="IPR036864">
    <property type="entry name" value="Zn2-C6_fun-type_DNA-bd_sf"/>
</dbReference>
<dbReference type="InterPro" id="IPR050613">
    <property type="entry name" value="Sec_Metabolite_Reg"/>
</dbReference>
<keyword evidence="2" id="KW-0479">Metal-binding</keyword>
<dbReference type="PANTHER" id="PTHR31001">
    <property type="entry name" value="UNCHARACTERIZED TRANSCRIPTIONAL REGULATORY PROTEIN"/>
    <property type="match status" value="1"/>
</dbReference>
<evidence type="ECO:0000259" key="5">
    <source>
        <dbReference type="PROSITE" id="PS50048"/>
    </source>
</evidence>
<proteinExistence type="predicted"/>
<dbReference type="SUPFAM" id="SSF57701">
    <property type="entry name" value="Zn2/Cys6 DNA-binding domain"/>
    <property type="match status" value="1"/>
</dbReference>
<dbReference type="GO" id="GO:0000981">
    <property type="term" value="F:DNA-binding transcription factor activity, RNA polymerase II-specific"/>
    <property type="evidence" value="ECO:0007669"/>
    <property type="project" value="InterPro"/>
</dbReference>
<dbReference type="EMBL" id="JAGPYM010000025">
    <property type="protein sequence ID" value="KAH6880631.1"/>
    <property type="molecule type" value="Genomic_DNA"/>
</dbReference>
<dbReference type="Pfam" id="PF04082">
    <property type="entry name" value="Fungal_trans"/>
    <property type="match status" value="1"/>
</dbReference>